<organism evidence="3 4">
    <name type="scientific">Roseburia intestinalis</name>
    <dbReference type="NCBI Taxonomy" id="166486"/>
    <lineage>
        <taxon>Bacteria</taxon>
        <taxon>Bacillati</taxon>
        <taxon>Bacillota</taxon>
        <taxon>Clostridia</taxon>
        <taxon>Lachnospirales</taxon>
        <taxon>Lachnospiraceae</taxon>
        <taxon>Roseburia</taxon>
    </lineage>
</organism>
<dbReference type="SUPFAM" id="SSF52540">
    <property type="entry name" value="P-loop containing nucleoside triphosphate hydrolases"/>
    <property type="match status" value="1"/>
</dbReference>
<feature type="domain" description="Protein CR006 P-loop" evidence="2">
    <location>
        <begin position="24"/>
        <end position="125"/>
    </location>
</feature>
<proteinExistence type="predicted"/>
<sequence>MSEIKIAIENCNNISKGVISLEEEKLNIRYGMNGTGKSTLSTAISLFSQGKPMDDLKPFGSDDEIIPTISIDGDIQGVRVFNEEFVNNMVFKESTVIDNAFDVFIRTSDYEQKRQNLDNRLLRLKVDIDEKQPIIQLKNDIAAFAGKLELNAAGKSIKNNTNYKAIIKKNNVYNIPDGLKKYSPIISDDQMCINWIDWKSKGEAFDTKGICPYCSDELNTGFAEEKQTFKETYKKSDAQNLKNMLDLFENFHKYIPDDKFDSIIACIKEEKEESAISAILKTFMNEYVHISTQLNKISYFDKNVFKKTNINDMDKILEDMKFEKSIFNFFSSEGFYEIVDEINNSIEELRKEAIDIKAAMGKLQSVLKQTVATSQNDINNFLESAGITYQVGINLDENGQAIATLQYIHNKKLVEVDKIRKHLSWGERNAFSLVLFMFYAISENAKLIVLDDPISSFDTNKKYAIIHRMFSKQSGILPRSFYKKTVLMLTHDFEPIIDFGVVGKLPEDALNSKFIKNNQGILTEKAIDYKQDIKPVVQALAAYIKDDTLGIVHRIAFLRKYYEHNGIENYKEAYDVLSSLIHGRDKCKYVNNSEMPQAEIQKGCTEIKKWIQNFDYDELYKDVYNEEKLAELYFAETNDYLKIQLFRALFEVNPSREIKEEDVLVKFINESYHIENDYAYYLDMVKFETVPEYIVKAIDDYMERTYSKA</sequence>
<comment type="caution">
    <text evidence="3">The sequence shown here is derived from an EMBL/GenBank/DDBJ whole genome shotgun (WGS) entry which is preliminary data.</text>
</comment>
<dbReference type="InterPro" id="IPR027417">
    <property type="entry name" value="P-loop_NTPase"/>
</dbReference>
<gene>
    <name evidence="3" type="ORF">GMD50_11930</name>
</gene>
<dbReference type="RefSeq" id="WP_022112937.1">
    <property type="nucleotide sequence ID" value="NZ_QRPI01000012.1"/>
</dbReference>
<keyword evidence="1" id="KW-0175">Coiled coil</keyword>
<evidence type="ECO:0000259" key="2">
    <source>
        <dbReference type="Pfam" id="PF13166"/>
    </source>
</evidence>
<evidence type="ECO:0000313" key="3">
    <source>
        <dbReference type="EMBL" id="MTR85751.1"/>
    </source>
</evidence>
<evidence type="ECO:0000313" key="4">
    <source>
        <dbReference type="Proteomes" id="UP000478483"/>
    </source>
</evidence>
<name>A0A6L6L5V1_9FIRM</name>
<dbReference type="Pfam" id="PF13166">
    <property type="entry name" value="AAA_13"/>
    <property type="match status" value="1"/>
</dbReference>
<dbReference type="Proteomes" id="UP000478483">
    <property type="component" value="Unassembled WGS sequence"/>
</dbReference>
<feature type="coiled-coil region" evidence="1">
    <location>
        <begin position="339"/>
        <end position="366"/>
    </location>
</feature>
<dbReference type="EMBL" id="WNAJ01000014">
    <property type="protein sequence ID" value="MTR85751.1"/>
    <property type="molecule type" value="Genomic_DNA"/>
</dbReference>
<accession>A0A6L6L5V1</accession>
<reference evidence="3 4" key="1">
    <citation type="journal article" date="2019" name="Nat. Med.">
        <title>A library of human gut bacterial isolates paired with longitudinal multiomics data enables mechanistic microbiome research.</title>
        <authorList>
            <person name="Poyet M."/>
            <person name="Groussin M."/>
            <person name="Gibbons S.M."/>
            <person name="Avila-Pacheco J."/>
            <person name="Jiang X."/>
            <person name="Kearney S.M."/>
            <person name="Perrotta A.R."/>
            <person name="Berdy B."/>
            <person name="Zhao S."/>
            <person name="Lieberman T.D."/>
            <person name="Swanson P.K."/>
            <person name="Smith M."/>
            <person name="Roesemann S."/>
            <person name="Alexander J.E."/>
            <person name="Rich S.A."/>
            <person name="Livny J."/>
            <person name="Vlamakis H."/>
            <person name="Clish C."/>
            <person name="Bullock K."/>
            <person name="Deik A."/>
            <person name="Scott J."/>
            <person name="Pierce K.A."/>
            <person name="Xavier R.J."/>
            <person name="Alm E.J."/>
        </authorList>
    </citation>
    <scope>NUCLEOTIDE SEQUENCE [LARGE SCALE GENOMIC DNA]</scope>
    <source>
        <strain evidence="3 4">BIOML-A1</strain>
    </source>
</reference>
<dbReference type="AlphaFoldDB" id="A0A6L6L5V1"/>
<dbReference type="InterPro" id="IPR026866">
    <property type="entry name" value="CR006_AAA"/>
</dbReference>
<dbReference type="Gene3D" id="3.40.50.300">
    <property type="entry name" value="P-loop containing nucleotide triphosphate hydrolases"/>
    <property type="match status" value="2"/>
</dbReference>
<protein>
    <submittedName>
        <fullName evidence="3">AAA family ATPase</fullName>
    </submittedName>
</protein>
<evidence type="ECO:0000256" key="1">
    <source>
        <dbReference type="SAM" id="Coils"/>
    </source>
</evidence>